<name>A0A9Q3KZC6_9BASI</name>
<dbReference type="AlphaFoldDB" id="A0A9Q3KZC6"/>
<proteinExistence type="predicted"/>
<gene>
    <name evidence="3" type="ORF">O181_128182</name>
</gene>
<feature type="region of interest" description="Disordered" evidence="1">
    <location>
        <begin position="44"/>
        <end position="75"/>
    </location>
</feature>
<dbReference type="Proteomes" id="UP000765509">
    <property type="component" value="Unassembled WGS sequence"/>
</dbReference>
<evidence type="ECO:0000256" key="1">
    <source>
        <dbReference type="SAM" id="MobiDB-lite"/>
    </source>
</evidence>
<comment type="caution">
    <text evidence="3">The sequence shown here is derived from an EMBL/GenBank/DDBJ whole genome shotgun (WGS) entry which is preliminary data.</text>
</comment>
<organism evidence="3 4">
    <name type="scientific">Austropuccinia psidii MF-1</name>
    <dbReference type="NCBI Taxonomy" id="1389203"/>
    <lineage>
        <taxon>Eukaryota</taxon>
        <taxon>Fungi</taxon>
        <taxon>Dikarya</taxon>
        <taxon>Basidiomycota</taxon>
        <taxon>Pucciniomycotina</taxon>
        <taxon>Pucciniomycetes</taxon>
        <taxon>Pucciniales</taxon>
        <taxon>Sphaerophragmiaceae</taxon>
        <taxon>Austropuccinia</taxon>
    </lineage>
</organism>
<sequence>MHHCRKGLVSRILDQLDHQPLIIDSLQDLVDFTLELDTRYHERQKEKNHFQEKKSKASKPSFHYTQNSSSSSCEKKNFRFQKRDKPHSSLLNKVQKMLLKKKYYLKRACVPIVVGIIVLRLVSKGLKTRLRNQKADFPAREYPE</sequence>
<evidence type="ECO:0000256" key="2">
    <source>
        <dbReference type="SAM" id="Phobius"/>
    </source>
</evidence>
<dbReference type="EMBL" id="AVOT02130679">
    <property type="protein sequence ID" value="MBW0588467.1"/>
    <property type="molecule type" value="Genomic_DNA"/>
</dbReference>
<evidence type="ECO:0000313" key="4">
    <source>
        <dbReference type="Proteomes" id="UP000765509"/>
    </source>
</evidence>
<keyword evidence="2" id="KW-1133">Transmembrane helix</keyword>
<accession>A0A9Q3KZC6</accession>
<keyword evidence="2" id="KW-0812">Transmembrane</keyword>
<keyword evidence="2" id="KW-0472">Membrane</keyword>
<feature type="compositionally biased region" description="Polar residues" evidence="1">
    <location>
        <begin position="63"/>
        <end position="72"/>
    </location>
</feature>
<dbReference type="OrthoDB" id="5552562at2759"/>
<keyword evidence="4" id="KW-1185">Reference proteome</keyword>
<feature type="transmembrane region" description="Helical" evidence="2">
    <location>
        <begin position="103"/>
        <end position="122"/>
    </location>
</feature>
<feature type="compositionally biased region" description="Basic and acidic residues" evidence="1">
    <location>
        <begin position="44"/>
        <end position="55"/>
    </location>
</feature>
<protein>
    <submittedName>
        <fullName evidence="3">Uncharacterized protein</fullName>
    </submittedName>
</protein>
<reference evidence="3" key="1">
    <citation type="submission" date="2021-03" db="EMBL/GenBank/DDBJ databases">
        <title>Draft genome sequence of rust myrtle Austropuccinia psidii MF-1, a brazilian biotype.</title>
        <authorList>
            <person name="Quecine M.C."/>
            <person name="Pachon D.M.R."/>
            <person name="Bonatelli M.L."/>
            <person name="Correr F.H."/>
            <person name="Franceschini L.M."/>
            <person name="Leite T.F."/>
            <person name="Margarido G.R.A."/>
            <person name="Almeida C.A."/>
            <person name="Ferrarezi J.A."/>
            <person name="Labate C.A."/>
        </authorList>
    </citation>
    <scope>NUCLEOTIDE SEQUENCE</scope>
    <source>
        <strain evidence="3">MF-1</strain>
    </source>
</reference>
<evidence type="ECO:0000313" key="3">
    <source>
        <dbReference type="EMBL" id="MBW0588467.1"/>
    </source>
</evidence>